<name>A0A926DZ63_9FIRM</name>
<feature type="transmembrane region" description="Helical" evidence="1">
    <location>
        <begin position="9"/>
        <end position="26"/>
    </location>
</feature>
<dbReference type="Proteomes" id="UP000653127">
    <property type="component" value="Unassembled WGS sequence"/>
</dbReference>
<evidence type="ECO:0000313" key="2">
    <source>
        <dbReference type="EMBL" id="MBC8547546.1"/>
    </source>
</evidence>
<dbReference type="AlphaFoldDB" id="A0A926DZ63"/>
<sequence length="51" mass="5460">MRRRCCRGTNWCGAAIAIGAGLLLVLFCPMRVLLTLAAIALIVLGALMLRC</sequence>
<comment type="caution">
    <text evidence="2">The sequence shown here is derived from an EMBL/GenBank/DDBJ whole genome shotgun (WGS) entry which is preliminary data.</text>
</comment>
<proteinExistence type="predicted"/>
<protein>
    <submittedName>
        <fullName evidence="2">Uncharacterized protein</fullName>
    </submittedName>
</protein>
<keyword evidence="3" id="KW-1185">Reference proteome</keyword>
<keyword evidence="1" id="KW-0812">Transmembrane</keyword>
<dbReference type="RefSeq" id="WP_249283583.1">
    <property type="nucleotide sequence ID" value="NZ_JACRST010000023.1"/>
</dbReference>
<evidence type="ECO:0000256" key="1">
    <source>
        <dbReference type="SAM" id="Phobius"/>
    </source>
</evidence>
<gene>
    <name evidence="2" type="ORF">H8711_11475</name>
</gene>
<accession>A0A926DZ63</accession>
<dbReference type="EMBL" id="JACRST010000023">
    <property type="protein sequence ID" value="MBC8547546.1"/>
    <property type="molecule type" value="Genomic_DNA"/>
</dbReference>
<keyword evidence="1" id="KW-1133">Transmembrane helix</keyword>
<feature type="transmembrane region" description="Helical" evidence="1">
    <location>
        <begin position="32"/>
        <end position="49"/>
    </location>
</feature>
<evidence type="ECO:0000313" key="3">
    <source>
        <dbReference type="Proteomes" id="UP000653127"/>
    </source>
</evidence>
<reference evidence="2" key="1">
    <citation type="submission" date="2020-08" db="EMBL/GenBank/DDBJ databases">
        <title>Genome public.</title>
        <authorList>
            <person name="Liu C."/>
            <person name="Sun Q."/>
        </authorList>
    </citation>
    <scope>NUCLEOTIDE SEQUENCE</scope>
    <source>
        <strain evidence="2">NSJ-31</strain>
    </source>
</reference>
<organism evidence="2 3">
    <name type="scientific">Ligaoa zhengdingensis</name>
    <dbReference type="NCBI Taxonomy" id="2763658"/>
    <lineage>
        <taxon>Bacteria</taxon>
        <taxon>Bacillati</taxon>
        <taxon>Bacillota</taxon>
        <taxon>Clostridia</taxon>
        <taxon>Eubacteriales</taxon>
        <taxon>Oscillospiraceae</taxon>
        <taxon>Ligaoa</taxon>
    </lineage>
</organism>
<keyword evidence="1" id="KW-0472">Membrane</keyword>